<evidence type="ECO:0000259" key="11">
    <source>
        <dbReference type="PROSITE" id="PS50119"/>
    </source>
</evidence>
<evidence type="ECO:0000256" key="4">
    <source>
        <dbReference type="ARBA" id="ARBA00022737"/>
    </source>
</evidence>
<dbReference type="AlphaFoldDB" id="A0AAY4A1Z3"/>
<dbReference type="PANTHER" id="PTHR16004">
    <property type="entry name" value="RING FINGER PROTEIN 31-RELATED"/>
    <property type="match status" value="1"/>
</dbReference>
<dbReference type="GO" id="GO:0071797">
    <property type="term" value="C:LUBAC complex"/>
    <property type="evidence" value="ECO:0007669"/>
    <property type="project" value="InterPro"/>
</dbReference>
<dbReference type="GO" id="GO:0097039">
    <property type="term" value="P:protein linear polyubiquitination"/>
    <property type="evidence" value="ECO:0007669"/>
    <property type="project" value="TreeGrafter"/>
</dbReference>
<dbReference type="GO" id="GO:0061630">
    <property type="term" value="F:ubiquitin protein ligase activity"/>
    <property type="evidence" value="ECO:0007669"/>
    <property type="project" value="TreeGrafter"/>
</dbReference>
<dbReference type="InterPro" id="IPR001876">
    <property type="entry name" value="Znf_RanBP2"/>
</dbReference>
<dbReference type="SUPFAM" id="SSF90209">
    <property type="entry name" value="Ran binding protein zinc finger-like"/>
    <property type="match status" value="2"/>
</dbReference>
<evidence type="ECO:0000259" key="12">
    <source>
        <dbReference type="PROSITE" id="PS50199"/>
    </source>
</evidence>
<dbReference type="SMART" id="SM00647">
    <property type="entry name" value="IBR"/>
    <property type="match status" value="2"/>
</dbReference>
<evidence type="ECO:0000256" key="2">
    <source>
        <dbReference type="ARBA" id="ARBA00022679"/>
    </source>
</evidence>
<proteinExistence type="inferred from homology"/>
<dbReference type="Pfam" id="PF18091">
    <property type="entry name" value="E3_UbLigase_RBR"/>
    <property type="match status" value="1"/>
</dbReference>
<feature type="domain" description="RanBP2-type" evidence="12">
    <location>
        <begin position="423"/>
        <end position="452"/>
    </location>
</feature>
<dbReference type="InterPro" id="IPR041031">
    <property type="entry name" value="RNF31_C"/>
</dbReference>
<dbReference type="InterPro" id="IPR036443">
    <property type="entry name" value="Znf_RanBP2_sf"/>
</dbReference>
<dbReference type="Gene3D" id="4.10.1060.10">
    <property type="entry name" value="Zinc finger, RanBP2-type"/>
    <property type="match status" value="1"/>
</dbReference>
<dbReference type="SUPFAM" id="SSF57845">
    <property type="entry name" value="B-box zinc-binding domain"/>
    <property type="match status" value="1"/>
</dbReference>
<dbReference type="SUPFAM" id="SSF143503">
    <property type="entry name" value="PUG domain-like"/>
    <property type="match status" value="1"/>
</dbReference>
<keyword evidence="5 8" id="KW-0863">Zinc-finger</keyword>
<evidence type="ECO:0000256" key="3">
    <source>
        <dbReference type="ARBA" id="ARBA00022723"/>
    </source>
</evidence>
<dbReference type="GO" id="GO:0070530">
    <property type="term" value="F:K63-linked polyubiquitin modification-dependent protein binding"/>
    <property type="evidence" value="ECO:0007669"/>
    <property type="project" value="TreeGrafter"/>
</dbReference>
<evidence type="ECO:0000256" key="9">
    <source>
        <dbReference type="SAM" id="MobiDB-lite"/>
    </source>
</evidence>
<dbReference type="Gene3D" id="6.10.140.1100">
    <property type="match status" value="1"/>
</dbReference>
<dbReference type="Pfam" id="PF25163">
    <property type="entry name" value="UBA_RNF31"/>
    <property type="match status" value="1"/>
</dbReference>
<gene>
    <name evidence="14" type="primary">RUBCNL</name>
</gene>
<keyword evidence="4" id="KW-0677">Repeat</keyword>
<evidence type="ECO:0000256" key="8">
    <source>
        <dbReference type="PROSITE-ProRule" id="PRU00322"/>
    </source>
</evidence>
<dbReference type="Pfam" id="PF22191">
    <property type="entry name" value="IBR_1"/>
    <property type="match status" value="2"/>
</dbReference>
<name>A0AAY4A1Z3_9TELE</name>
<dbReference type="Gene3D" id="1.20.58.2190">
    <property type="match status" value="1"/>
</dbReference>
<reference evidence="14 15" key="1">
    <citation type="submission" date="2020-06" db="EMBL/GenBank/DDBJ databases">
        <authorList>
            <consortium name="Wellcome Sanger Institute Data Sharing"/>
        </authorList>
    </citation>
    <scope>NUCLEOTIDE SEQUENCE [LARGE SCALE GENOMIC DNA]</scope>
</reference>
<feature type="domain" description="B box-type" evidence="11">
    <location>
        <begin position="271"/>
        <end position="317"/>
    </location>
</feature>
<dbReference type="Gene3D" id="3.30.40.10">
    <property type="entry name" value="Zinc/RING finger domain, C3HC4 (zinc finger)"/>
    <property type="match status" value="1"/>
</dbReference>
<dbReference type="CDD" id="cd16631">
    <property type="entry name" value="mRING-HC-C4C4_RBR_HOIP"/>
    <property type="match status" value="1"/>
</dbReference>
<dbReference type="InterPro" id="IPR047541">
    <property type="entry name" value="RNF31_RBR_mRING-HC-like"/>
</dbReference>
<evidence type="ECO:0000259" key="10">
    <source>
        <dbReference type="PROSITE" id="PS50089"/>
    </source>
</evidence>
<dbReference type="InterPro" id="IPR026254">
    <property type="entry name" value="RNF31-like"/>
</dbReference>
<dbReference type="GO" id="GO:1990450">
    <property type="term" value="F:linear polyubiquitin binding"/>
    <property type="evidence" value="ECO:0007669"/>
    <property type="project" value="TreeGrafter"/>
</dbReference>
<dbReference type="SMART" id="SM00547">
    <property type="entry name" value="ZnF_RBZ"/>
    <property type="match status" value="3"/>
</dbReference>
<dbReference type="Proteomes" id="UP000694580">
    <property type="component" value="Chromosome 4"/>
</dbReference>
<dbReference type="PANTHER" id="PTHR16004:SF5">
    <property type="entry name" value="E3 UBIQUITIN-PROTEIN LIGASE RNF31"/>
    <property type="match status" value="1"/>
</dbReference>
<evidence type="ECO:0008006" key="16">
    <source>
        <dbReference type="Google" id="ProtNLM"/>
    </source>
</evidence>
<evidence type="ECO:0000259" key="13">
    <source>
        <dbReference type="PROSITE" id="PS51873"/>
    </source>
</evidence>
<evidence type="ECO:0000256" key="5">
    <source>
        <dbReference type="ARBA" id="ARBA00022771"/>
    </source>
</evidence>
<dbReference type="InterPro" id="IPR032065">
    <property type="entry name" value="RNF31-UBA"/>
</dbReference>
<dbReference type="InterPro" id="IPR047542">
    <property type="entry name" value="Rcat_RBR_RNF31-like"/>
</dbReference>
<keyword evidence="7" id="KW-0862">Zinc</keyword>
<dbReference type="Gene3D" id="1.10.8.10">
    <property type="entry name" value="DNA helicase RuvA subunit, C-terminal domain"/>
    <property type="match status" value="1"/>
</dbReference>
<keyword evidence="15" id="KW-1185">Reference proteome</keyword>
<dbReference type="PROSITE" id="PS50089">
    <property type="entry name" value="ZF_RING_2"/>
    <property type="match status" value="1"/>
</dbReference>
<comment type="similarity">
    <text evidence="1">Belongs to the RBR family.</text>
</comment>
<dbReference type="PROSITE" id="PS51873">
    <property type="entry name" value="TRIAD"/>
    <property type="match status" value="1"/>
</dbReference>
<feature type="domain" description="RanBP2-type" evidence="12">
    <location>
        <begin position="329"/>
        <end position="358"/>
    </location>
</feature>
<keyword evidence="6" id="KW-0833">Ubl conjugation pathway</keyword>
<keyword evidence="2" id="KW-0808">Transferase</keyword>
<dbReference type="GO" id="GO:0036435">
    <property type="term" value="F:K48-linked polyubiquitin modification-dependent protein binding"/>
    <property type="evidence" value="ECO:0007669"/>
    <property type="project" value="TreeGrafter"/>
</dbReference>
<reference evidence="14" key="3">
    <citation type="submission" date="2025-09" db="UniProtKB">
        <authorList>
            <consortium name="Ensembl"/>
        </authorList>
    </citation>
    <scope>IDENTIFICATION</scope>
</reference>
<dbReference type="PROSITE" id="PS50119">
    <property type="entry name" value="ZF_BBOX"/>
    <property type="match status" value="1"/>
</dbReference>
<dbReference type="InterPro" id="IPR001841">
    <property type="entry name" value="Znf_RING"/>
</dbReference>
<evidence type="ECO:0000256" key="7">
    <source>
        <dbReference type="ARBA" id="ARBA00022833"/>
    </source>
</evidence>
<dbReference type="InterPro" id="IPR000315">
    <property type="entry name" value="Znf_B-box"/>
</dbReference>
<feature type="domain" description="RING-type" evidence="10">
    <location>
        <begin position="731"/>
        <end position="779"/>
    </location>
</feature>
<dbReference type="InterPro" id="IPR002867">
    <property type="entry name" value="IBR_dom"/>
</dbReference>
<sequence>MATLMAQLEEVRSRAEMSLSSSSSAQEVRTGVTAMANLALPLSSKYCHIAAENMVKENSTGNNRKETIGSMQRLSTALNILEKYGSNLTNSNRPKYWRTVKHNNPVFRATVDSIQGGRAVLCLYGYTNQQADGLSFPEEVQEPDVEKVASITLEVMSLRMELDMLIQGSHPHPEFFERLISSLSPQEEESNAVPFTTSERAWEKEPQSLSNPKSLSTTLASNKPAGCSLCAATATLLCIPCGSFRFCDSCDVAFHRHPSRATHKRDPLSAQRLDNCTICGIFPVSAQCPVCVQRLCSECDRLYHSHPARANHSRISVASTIPAKSISASLSSWQCVHCTTVNRMQDVLCGTCERPRLASAAPSSATPHEEPPQSSIISEWQCKSCTVVNSASSVLCEVCERPRLATRPPVTPSRPAAPVLGQRDSQWVCQFCTYVNHTPSSVCEICDLTRAEPGPPPTSLKTPSPIKEVSTPLSDKPKATHTDDLDLKRQKLMKEEGLKLIQLIREGEKNGVSPEEVYAGIHVTGNRNALPCDWLKTELPALLDEICLRAASSPHGPKVHCLEGSLEYGGQEAQKSGGVHLSRAEAKQAWLTAGGNSEKAVIQALRDRQAKVKELSVLGFTDSARCGEALRQGGGEVRGALALLQRPLLEPFHQRMWSDQPEPPIDIHHPDKQRLCRRLLAVYDLPSWGRSELALSLLQDPTAPYTLEDVVQAVRESHDRDFIRRVLAKECPICLSVFPHSKMQSLTSCQCSVCCDCFQQHFTIAIRDKHIRDMVCPVCWEPDINDPEHLNSYFSTLDIQLRDCLEPEVYELFHKKLTEQALIKDPKFLWCSHCSYGFIYDGDQLKVTCFQCRNSFCALCKKPWESQHAGLSCEQFQLWKRENDPEYQKQGLAGYLRDNGITCPNCRFQYALARGGCMHFCCSQCRYQFCSGCNNPFHTTCSVIQCSVTGLHAHHPRDCLFYLRDWEPARLQALLQKEGVPFNTEPPHGTQAGLCGVIEQKDEGTHQTDSACGAQTRPGQAGLCEKHYIEYLVSLINGHSIDPSPLFNANELVLACRRYQVEEPRSEADDDRTYYSRLLKKLMEHVPLGDKVPRKK</sequence>
<keyword evidence="3" id="KW-0479">Metal-binding</keyword>
<protein>
    <recommendedName>
        <fullName evidence="16">RBR-type E3 ubiquitin transferase</fullName>
    </recommendedName>
</protein>
<dbReference type="CDD" id="cd20337">
    <property type="entry name" value="BRcat_RBR_HOIP"/>
    <property type="match status" value="1"/>
</dbReference>
<reference evidence="14" key="2">
    <citation type="submission" date="2025-08" db="UniProtKB">
        <authorList>
            <consortium name="Ensembl"/>
        </authorList>
    </citation>
    <scope>IDENTIFICATION</scope>
</reference>
<evidence type="ECO:0000313" key="14">
    <source>
        <dbReference type="Ensembl" id="ENSDCDP00010002799.1"/>
    </source>
</evidence>
<dbReference type="InterPro" id="IPR036339">
    <property type="entry name" value="PUB-like_dom_sf"/>
</dbReference>
<evidence type="ECO:0000256" key="6">
    <source>
        <dbReference type="ARBA" id="ARBA00022786"/>
    </source>
</evidence>
<feature type="domain" description="RING-type" evidence="13">
    <location>
        <begin position="727"/>
        <end position="958"/>
    </location>
</feature>
<dbReference type="Ensembl" id="ENSDCDT00010002909.1">
    <property type="protein sequence ID" value="ENSDCDP00010002799.1"/>
    <property type="gene ID" value="ENSDCDG00010001299.1"/>
</dbReference>
<dbReference type="Gene3D" id="2.30.30.380">
    <property type="entry name" value="Zn-finger domain of Sec23/24"/>
    <property type="match status" value="1"/>
</dbReference>
<dbReference type="InterPro" id="IPR044066">
    <property type="entry name" value="TRIAD_supradom"/>
</dbReference>
<dbReference type="Pfam" id="PF09409">
    <property type="entry name" value="PUB"/>
    <property type="match status" value="1"/>
</dbReference>
<evidence type="ECO:0000256" key="1">
    <source>
        <dbReference type="ARBA" id="ARBA00008278"/>
    </source>
</evidence>
<dbReference type="PROSITE" id="PS01358">
    <property type="entry name" value="ZF_RANBP2_1"/>
    <property type="match status" value="3"/>
</dbReference>
<dbReference type="SUPFAM" id="SSF57850">
    <property type="entry name" value="RING/U-box"/>
    <property type="match status" value="3"/>
</dbReference>
<feature type="region of interest" description="Disordered" evidence="9">
    <location>
        <begin position="453"/>
        <end position="483"/>
    </location>
</feature>
<dbReference type="PROSITE" id="PS50199">
    <property type="entry name" value="ZF_RANBP2_2"/>
    <property type="match status" value="3"/>
</dbReference>
<dbReference type="SMART" id="SM00184">
    <property type="entry name" value="RING"/>
    <property type="match status" value="3"/>
</dbReference>
<dbReference type="GO" id="GO:0008270">
    <property type="term" value="F:zinc ion binding"/>
    <property type="evidence" value="ECO:0007669"/>
    <property type="project" value="UniProtKB-KW"/>
</dbReference>
<dbReference type="InterPro" id="IPR047540">
    <property type="entry name" value="BRcat_RBR_RNF31-like"/>
</dbReference>
<organism evidence="14 15">
    <name type="scientific">Denticeps clupeoides</name>
    <name type="common">denticle herring</name>
    <dbReference type="NCBI Taxonomy" id="299321"/>
    <lineage>
        <taxon>Eukaryota</taxon>
        <taxon>Metazoa</taxon>
        <taxon>Chordata</taxon>
        <taxon>Craniata</taxon>
        <taxon>Vertebrata</taxon>
        <taxon>Euteleostomi</taxon>
        <taxon>Actinopterygii</taxon>
        <taxon>Neopterygii</taxon>
        <taxon>Teleostei</taxon>
        <taxon>Clupei</taxon>
        <taxon>Clupeiformes</taxon>
        <taxon>Denticipitoidei</taxon>
        <taxon>Denticipitidae</taxon>
        <taxon>Denticeps</taxon>
    </lineage>
</organism>
<dbReference type="InterPro" id="IPR018997">
    <property type="entry name" value="PUB_domain"/>
</dbReference>
<feature type="region of interest" description="Disordered" evidence="9">
    <location>
        <begin position="187"/>
        <end position="215"/>
    </location>
</feature>
<accession>A0AAY4A1Z3</accession>
<dbReference type="GeneTree" id="ENSGT00530000064112"/>
<dbReference type="CDD" id="cd20351">
    <property type="entry name" value="Rcat_RBR_HOIP"/>
    <property type="match status" value="1"/>
</dbReference>
<dbReference type="Pfam" id="PF16678">
    <property type="entry name" value="UBA_HOIP"/>
    <property type="match status" value="1"/>
</dbReference>
<evidence type="ECO:0000313" key="15">
    <source>
        <dbReference type="Proteomes" id="UP000694580"/>
    </source>
</evidence>
<dbReference type="InterPro" id="IPR013083">
    <property type="entry name" value="Znf_RING/FYVE/PHD"/>
</dbReference>
<feature type="domain" description="RanBP2-type" evidence="12">
    <location>
        <begin position="373"/>
        <end position="405"/>
    </location>
</feature>
<dbReference type="InterPro" id="IPR057426">
    <property type="entry name" value="RNF31_UBA_3"/>
</dbReference>